<dbReference type="InterPro" id="IPR000182">
    <property type="entry name" value="GNAT_dom"/>
</dbReference>
<reference evidence="4 5" key="1">
    <citation type="journal article" date="2014" name="J. Infect. Dis.">
        <title>Molecular characterization of a novel botulinum neurotoxin type H gene.</title>
        <authorList>
            <person name="Dover N."/>
            <person name="Barash J.R."/>
            <person name="Hill K.K."/>
            <person name="Xie G."/>
            <person name="Arnon S.S."/>
        </authorList>
    </citation>
    <scope>NUCLEOTIDE SEQUENCE [LARGE SCALE GENOMIC DNA]</scope>
    <source>
        <strain evidence="4 5">IBCA10-7060</strain>
    </source>
</reference>
<dbReference type="GO" id="GO:0016746">
    <property type="term" value="F:acyltransferase activity"/>
    <property type="evidence" value="ECO:0007669"/>
    <property type="project" value="UniProtKB-KW"/>
</dbReference>
<dbReference type="EC" id="2.3.1.-" evidence="4"/>
<dbReference type="SUPFAM" id="SSF55729">
    <property type="entry name" value="Acyl-CoA N-acyltransferases (Nat)"/>
    <property type="match status" value="1"/>
</dbReference>
<evidence type="ECO:0000313" key="4">
    <source>
        <dbReference type="EMBL" id="QRI52083.1"/>
    </source>
</evidence>
<dbReference type="PROSITE" id="PS51186">
    <property type="entry name" value="GNAT"/>
    <property type="match status" value="1"/>
</dbReference>
<dbReference type="PANTHER" id="PTHR43800:SF1">
    <property type="entry name" value="PEPTIDYL-LYSINE N-ACETYLTRANSFERASE YJAB"/>
    <property type="match status" value="1"/>
</dbReference>
<evidence type="ECO:0000259" key="3">
    <source>
        <dbReference type="PROSITE" id="PS51186"/>
    </source>
</evidence>
<dbReference type="AlphaFoldDB" id="A0ABD7CFD0"/>
<dbReference type="Proteomes" id="UP000663464">
    <property type="component" value="Chromosome"/>
</dbReference>
<dbReference type="NCBIfam" id="NF007853">
    <property type="entry name" value="PRK10562.1"/>
    <property type="match status" value="1"/>
</dbReference>
<keyword evidence="2 4" id="KW-0012">Acyltransferase</keyword>
<protein>
    <submittedName>
        <fullName evidence="4">N-acetyltransferase</fullName>
        <ecNumber evidence="4">2.3.1.-</ecNumber>
    </submittedName>
</protein>
<accession>A0ABD7CFD0</accession>
<dbReference type="PANTHER" id="PTHR43800">
    <property type="entry name" value="PEPTIDYL-LYSINE N-ACETYLTRANSFERASE YJAB"/>
    <property type="match status" value="1"/>
</dbReference>
<dbReference type="CDD" id="cd04301">
    <property type="entry name" value="NAT_SF"/>
    <property type="match status" value="1"/>
</dbReference>
<proteinExistence type="predicted"/>
<keyword evidence="1 4" id="KW-0808">Transferase</keyword>
<dbReference type="RefSeq" id="WP_041350172.1">
    <property type="nucleotide sequence ID" value="NZ_CP069280.1"/>
</dbReference>
<dbReference type="Pfam" id="PF13673">
    <property type="entry name" value="Acetyltransf_10"/>
    <property type="match status" value="1"/>
</dbReference>
<dbReference type="InterPro" id="IPR016181">
    <property type="entry name" value="Acyl_CoA_acyltransferase"/>
</dbReference>
<evidence type="ECO:0000256" key="1">
    <source>
        <dbReference type="ARBA" id="ARBA00022679"/>
    </source>
</evidence>
<name>A0ABD7CFD0_CLOBO</name>
<evidence type="ECO:0000313" key="5">
    <source>
        <dbReference type="Proteomes" id="UP000663464"/>
    </source>
</evidence>
<feature type="domain" description="N-acetyltransferase" evidence="3">
    <location>
        <begin position="1"/>
        <end position="143"/>
    </location>
</feature>
<dbReference type="Gene3D" id="3.40.630.30">
    <property type="match status" value="1"/>
</dbReference>
<dbReference type="EMBL" id="CP069280">
    <property type="protein sequence ID" value="QRI52083.1"/>
    <property type="molecule type" value="Genomic_DNA"/>
</dbReference>
<organism evidence="4 5">
    <name type="scientific">Clostridium botulinum</name>
    <dbReference type="NCBI Taxonomy" id="1491"/>
    <lineage>
        <taxon>Bacteria</taxon>
        <taxon>Bacillati</taxon>
        <taxon>Bacillota</taxon>
        <taxon>Clostridia</taxon>
        <taxon>Eubacteriales</taxon>
        <taxon>Clostridiaceae</taxon>
        <taxon>Clostridium</taxon>
    </lineage>
</organism>
<gene>
    <name evidence="4" type="ORF">JQS73_11575</name>
</gene>
<evidence type="ECO:0000256" key="2">
    <source>
        <dbReference type="ARBA" id="ARBA00023315"/>
    </source>
</evidence>
<sequence>MIKQLEKFEIEEAMDIWLKTNITAHSFIPKEYWIKNYNIVKEEYFPIATTFIYKEDNIIKGFISIIDNSFIGALFVLEEYQGQGIGKKLLNHCKSLYSILELAVYVDNIPSVNFYKHCGFIIKEEKEHEDSGFMEYIMTWKKPTSRLCCI</sequence>